<evidence type="ECO:0000313" key="7">
    <source>
        <dbReference type="Proteomes" id="UP000069620"/>
    </source>
</evidence>
<evidence type="ECO:0000256" key="2">
    <source>
        <dbReference type="ARBA" id="ARBA00023125"/>
    </source>
</evidence>
<sequence length="221" mass="24512">MQWAVKPNFGIVSTMTDKTAVHEARKLTKKGEATRARILEHAAELIHANGVAATNNEQLRRVTGVSGSQLNHYFPTKESLVLAVIEWQSERILNFYGGEQFAGFDNIDALRAWVDYYVVHESAYQDGCTLGSLASQIIKSDLDVHDELARAFDQWRAIFRDGLVRMQTLGRLNADADPEQLADLLLSAFQGGMVLTQVQQDVAPLKNALNAAIDHVQTFAT</sequence>
<organism evidence="6 7">
    <name type="scientific">Mycolicibacterium brisbanense</name>
    <dbReference type="NCBI Taxonomy" id="146020"/>
    <lineage>
        <taxon>Bacteria</taxon>
        <taxon>Bacillati</taxon>
        <taxon>Actinomycetota</taxon>
        <taxon>Actinomycetes</taxon>
        <taxon>Mycobacteriales</taxon>
        <taxon>Mycobacteriaceae</taxon>
        <taxon>Mycolicibacterium</taxon>
    </lineage>
</organism>
<reference evidence="7" key="1">
    <citation type="journal article" date="2016" name="Genome Announc.">
        <title>Draft Genome Sequences of Five Rapidly Growing Mycobacterium Species, M. thermoresistibile, M. fortuitum subsp. acetamidolyticum, M. canariasense, M. brisbanense, and M. novocastrense.</title>
        <authorList>
            <person name="Katahira K."/>
            <person name="Ogura Y."/>
            <person name="Gotoh Y."/>
            <person name="Hayashi T."/>
        </authorList>
    </citation>
    <scope>NUCLEOTIDE SEQUENCE [LARGE SCALE GENOMIC DNA]</scope>
    <source>
        <strain evidence="7">JCM15654</strain>
    </source>
</reference>
<protein>
    <submittedName>
        <fullName evidence="6">Putative transcriptional regulator, TetR family</fullName>
    </submittedName>
</protein>
<dbReference type="InterPro" id="IPR011075">
    <property type="entry name" value="TetR_C"/>
</dbReference>
<dbReference type="Pfam" id="PF00440">
    <property type="entry name" value="TetR_N"/>
    <property type="match status" value="1"/>
</dbReference>
<evidence type="ECO:0000259" key="5">
    <source>
        <dbReference type="PROSITE" id="PS50977"/>
    </source>
</evidence>
<dbReference type="InterPro" id="IPR009057">
    <property type="entry name" value="Homeodomain-like_sf"/>
</dbReference>
<dbReference type="Pfam" id="PF16925">
    <property type="entry name" value="TetR_C_13"/>
    <property type="match status" value="1"/>
</dbReference>
<evidence type="ECO:0000256" key="1">
    <source>
        <dbReference type="ARBA" id="ARBA00023015"/>
    </source>
</evidence>
<evidence type="ECO:0000313" key="6">
    <source>
        <dbReference type="EMBL" id="GAS90154.1"/>
    </source>
</evidence>
<dbReference type="InterPro" id="IPR001647">
    <property type="entry name" value="HTH_TetR"/>
</dbReference>
<keyword evidence="7" id="KW-1185">Reference proteome</keyword>
<dbReference type="SUPFAM" id="SSF46689">
    <property type="entry name" value="Homeodomain-like"/>
    <property type="match status" value="1"/>
</dbReference>
<keyword evidence="1" id="KW-0805">Transcription regulation</keyword>
<dbReference type="PANTHER" id="PTHR47506">
    <property type="entry name" value="TRANSCRIPTIONAL REGULATORY PROTEIN"/>
    <property type="match status" value="1"/>
</dbReference>
<keyword evidence="2 4" id="KW-0238">DNA-binding</keyword>
<evidence type="ECO:0000256" key="4">
    <source>
        <dbReference type="PROSITE-ProRule" id="PRU00335"/>
    </source>
</evidence>
<comment type="caution">
    <text evidence="6">The sequence shown here is derived from an EMBL/GenBank/DDBJ whole genome shotgun (WGS) entry which is preliminary data.</text>
</comment>
<dbReference type="STRING" id="146020.RMCB_4250"/>
<proteinExistence type="predicted"/>
<gene>
    <name evidence="6" type="ORF">RMCB_4250</name>
</gene>
<dbReference type="EMBL" id="BCSX01000039">
    <property type="protein sequence ID" value="GAS90154.1"/>
    <property type="molecule type" value="Genomic_DNA"/>
</dbReference>
<dbReference type="Gene3D" id="1.10.357.10">
    <property type="entry name" value="Tetracycline Repressor, domain 2"/>
    <property type="match status" value="1"/>
</dbReference>
<reference evidence="7" key="2">
    <citation type="submission" date="2016-02" db="EMBL/GenBank/DDBJ databases">
        <title>Draft genome sequence of five rapidly growing Mycobacterium species.</title>
        <authorList>
            <person name="Katahira K."/>
            <person name="Gotou Y."/>
            <person name="Iida K."/>
            <person name="Ogura Y."/>
            <person name="Hayashi T."/>
        </authorList>
    </citation>
    <scope>NUCLEOTIDE SEQUENCE [LARGE SCALE GENOMIC DNA]</scope>
    <source>
        <strain evidence="7">JCM15654</strain>
    </source>
</reference>
<dbReference type="PROSITE" id="PS50977">
    <property type="entry name" value="HTH_TETR_2"/>
    <property type="match status" value="1"/>
</dbReference>
<dbReference type="GO" id="GO:0003677">
    <property type="term" value="F:DNA binding"/>
    <property type="evidence" value="ECO:0007669"/>
    <property type="project" value="UniProtKB-UniRule"/>
</dbReference>
<feature type="DNA-binding region" description="H-T-H motif" evidence="4">
    <location>
        <begin position="55"/>
        <end position="74"/>
    </location>
</feature>
<dbReference type="InterPro" id="IPR036271">
    <property type="entry name" value="Tet_transcr_reg_TetR-rel_C_sf"/>
</dbReference>
<evidence type="ECO:0000256" key="3">
    <source>
        <dbReference type="ARBA" id="ARBA00023163"/>
    </source>
</evidence>
<dbReference type="AlphaFoldDB" id="A0A117I6K4"/>
<name>A0A117I6K4_9MYCO</name>
<dbReference type="Proteomes" id="UP000069620">
    <property type="component" value="Unassembled WGS sequence"/>
</dbReference>
<dbReference type="PANTHER" id="PTHR47506:SF1">
    <property type="entry name" value="HTH-TYPE TRANSCRIPTIONAL REGULATOR YJDC"/>
    <property type="match status" value="1"/>
</dbReference>
<feature type="domain" description="HTH tetR-type" evidence="5">
    <location>
        <begin position="32"/>
        <end position="92"/>
    </location>
</feature>
<dbReference type="SUPFAM" id="SSF48498">
    <property type="entry name" value="Tetracyclin repressor-like, C-terminal domain"/>
    <property type="match status" value="1"/>
</dbReference>
<keyword evidence="3" id="KW-0804">Transcription</keyword>
<accession>A0A117I6K4</accession>